<keyword evidence="1" id="KW-0863">Zinc-finger</keyword>
<comment type="caution">
    <text evidence="4">The sequence shown here is derived from an EMBL/GenBank/DDBJ whole genome shotgun (WGS) entry which is preliminary data.</text>
</comment>
<dbReference type="GO" id="GO:0008270">
    <property type="term" value="F:zinc ion binding"/>
    <property type="evidence" value="ECO:0007669"/>
    <property type="project" value="UniProtKB-KW"/>
</dbReference>
<organism evidence="4 5">
    <name type="scientific">Panaeolus cyanescens</name>
    <dbReference type="NCBI Taxonomy" id="181874"/>
    <lineage>
        <taxon>Eukaryota</taxon>
        <taxon>Fungi</taxon>
        <taxon>Dikarya</taxon>
        <taxon>Basidiomycota</taxon>
        <taxon>Agaricomycotina</taxon>
        <taxon>Agaricomycetes</taxon>
        <taxon>Agaricomycetidae</taxon>
        <taxon>Agaricales</taxon>
        <taxon>Agaricineae</taxon>
        <taxon>Galeropsidaceae</taxon>
        <taxon>Panaeolus</taxon>
    </lineage>
</organism>
<proteinExistence type="predicted"/>
<evidence type="ECO:0000256" key="2">
    <source>
        <dbReference type="SAM" id="MobiDB-lite"/>
    </source>
</evidence>
<dbReference type="InParanoid" id="A0A409YR58"/>
<dbReference type="InterPro" id="IPR007527">
    <property type="entry name" value="Znf_SWIM"/>
</dbReference>
<evidence type="ECO:0000313" key="5">
    <source>
        <dbReference type="Proteomes" id="UP000284842"/>
    </source>
</evidence>
<name>A0A409YR58_9AGAR</name>
<dbReference type="OrthoDB" id="3261031at2759"/>
<feature type="domain" description="SWIM-type" evidence="3">
    <location>
        <begin position="299"/>
        <end position="335"/>
    </location>
</feature>
<dbReference type="PANTHER" id="PTHR47718">
    <property type="entry name" value="OS01G0519700 PROTEIN"/>
    <property type="match status" value="1"/>
</dbReference>
<keyword evidence="5" id="KW-1185">Reference proteome</keyword>
<protein>
    <recommendedName>
        <fullName evidence="3">SWIM-type domain-containing protein</fullName>
    </recommendedName>
</protein>
<evidence type="ECO:0000256" key="1">
    <source>
        <dbReference type="PROSITE-ProRule" id="PRU00325"/>
    </source>
</evidence>
<keyword evidence="1" id="KW-0862">Zinc</keyword>
<evidence type="ECO:0000259" key="3">
    <source>
        <dbReference type="PROSITE" id="PS50966"/>
    </source>
</evidence>
<evidence type="ECO:0000313" key="4">
    <source>
        <dbReference type="EMBL" id="PPR05472.1"/>
    </source>
</evidence>
<feature type="region of interest" description="Disordered" evidence="2">
    <location>
        <begin position="455"/>
        <end position="518"/>
    </location>
</feature>
<gene>
    <name evidence="4" type="ORF">CVT24_008272</name>
</gene>
<accession>A0A409YR58</accession>
<dbReference type="Proteomes" id="UP000284842">
    <property type="component" value="Unassembled WGS sequence"/>
</dbReference>
<sequence length="518" mass="58043">MDKLPPQMSHTPAYPRFSERYFQTLSIADLAEMDDYPIIADKGSLQADWGFEDMEQRLRSMLSATNQWGSFQSDFWAVYRAVSPEEFDRQWQSLTSNYPSAVSYLASLYECREKWAWTFVSLKFTLGIQTSGRVESENRISKEFGGPKKSVKQLFDGLVARTDEQQSKYLIKSSRRQHGNTNLERLFAGPLAQLRKHAGPFALQTCYTQMELSVYFRTEILQLPEGIWSWNEYAISFVAEPPLSGAIIKTEYVLFNSMINTFTNEDAYIGAQYLLRMTSGQGNRVQNVLRIVHQGSNKAHILLILDNSSYICDCSMGISLGLPCRHYFQALSHLSNFQFHLGVIRARWLQNPKLNVKEIEAVPACEALTKSTGAQGFHLLPGVVALSNPLHSFQRNTMGVDDDMEPLPTRTLPAREVHHEILASMAPWTRHIQTGEQLETIMSAVHQITENLMSSTQTNNDPVVRNPPVPNFKGAPRTARITGPTKGPPRGGGARTNHKTVSARGHAAGNGSTAATVL</sequence>
<keyword evidence="1" id="KW-0479">Metal-binding</keyword>
<reference evidence="4 5" key="1">
    <citation type="journal article" date="2018" name="Evol. Lett.">
        <title>Horizontal gene cluster transfer increased hallucinogenic mushroom diversity.</title>
        <authorList>
            <person name="Reynolds H.T."/>
            <person name="Vijayakumar V."/>
            <person name="Gluck-Thaler E."/>
            <person name="Korotkin H.B."/>
            <person name="Matheny P.B."/>
            <person name="Slot J.C."/>
        </authorList>
    </citation>
    <scope>NUCLEOTIDE SEQUENCE [LARGE SCALE GENOMIC DNA]</scope>
    <source>
        <strain evidence="4 5">2629</strain>
    </source>
</reference>
<dbReference type="AlphaFoldDB" id="A0A409YR58"/>
<dbReference type="PROSITE" id="PS50966">
    <property type="entry name" value="ZF_SWIM"/>
    <property type="match status" value="1"/>
</dbReference>
<dbReference type="STRING" id="181874.A0A409YR58"/>
<dbReference type="EMBL" id="NHTK01000804">
    <property type="protein sequence ID" value="PPR05472.1"/>
    <property type="molecule type" value="Genomic_DNA"/>
</dbReference>
<dbReference type="PANTHER" id="PTHR47718:SF17">
    <property type="entry name" value="PROTEIN FAR1-RELATED SEQUENCE 5-LIKE"/>
    <property type="match status" value="1"/>
</dbReference>